<dbReference type="PROSITE" id="PS51257">
    <property type="entry name" value="PROKAR_LIPOPROTEIN"/>
    <property type="match status" value="1"/>
</dbReference>
<gene>
    <name evidence="1" type="ORF">HMI49_09100</name>
</gene>
<comment type="caution">
    <text evidence="1">The sequence shown here is derived from an EMBL/GenBank/DDBJ whole genome shotgun (WGS) entry which is preliminary data.</text>
</comment>
<evidence type="ECO:0000313" key="2">
    <source>
        <dbReference type="Proteomes" id="UP000563426"/>
    </source>
</evidence>
<dbReference type="EMBL" id="JABFJV010000035">
    <property type="protein sequence ID" value="NOK33351.1"/>
    <property type="molecule type" value="Genomic_DNA"/>
</dbReference>
<proteinExistence type="predicted"/>
<dbReference type="AlphaFoldDB" id="A0A7Y4NR55"/>
<protein>
    <recommendedName>
        <fullName evidence="3">Lipoprotein</fullName>
    </recommendedName>
</protein>
<reference evidence="1 2" key="1">
    <citation type="submission" date="2020-05" db="EMBL/GenBank/DDBJ databases">
        <authorList>
            <person name="Whitworth D."/>
        </authorList>
    </citation>
    <scope>NUCLEOTIDE SEQUENCE [LARGE SCALE GENOMIC DNA]</scope>
    <source>
        <strain evidence="1 2">AB043B</strain>
    </source>
</reference>
<dbReference type="RefSeq" id="WP_171434014.1">
    <property type="nucleotide sequence ID" value="NZ_JABFJV010000035.1"/>
</dbReference>
<dbReference type="Proteomes" id="UP000563426">
    <property type="component" value="Unassembled WGS sequence"/>
</dbReference>
<evidence type="ECO:0008006" key="3">
    <source>
        <dbReference type="Google" id="ProtNLM"/>
    </source>
</evidence>
<sequence>MRRLLIAALMAGTCACARHPVSRDGEALALLPQPVLVREGSPQQVVLPGLATGEYSWGVYAAEEPPVPLFQKARRLVVPGTSGARTRDAVPPVER</sequence>
<evidence type="ECO:0000313" key="1">
    <source>
        <dbReference type="EMBL" id="NOK33351.1"/>
    </source>
</evidence>
<organism evidence="1 2">
    <name type="scientific">Corallococcus exercitus</name>
    <dbReference type="NCBI Taxonomy" id="2316736"/>
    <lineage>
        <taxon>Bacteria</taxon>
        <taxon>Pseudomonadati</taxon>
        <taxon>Myxococcota</taxon>
        <taxon>Myxococcia</taxon>
        <taxon>Myxococcales</taxon>
        <taxon>Cystobacterineae</taxon>
        <taxon>Myxococcaceae</taxon>
        <taxon>Corallococcus</taxon>
    </lineage>
</organism>
<keyword evidence="2" id="KW-1185">Reference proteome</keyword>
<name>A0A7Y4NR55_9BACT</name>
<accession>A0A7Y4NR55</accession>